<reference evidence="2" key="2">
    <citation type="journal article" date="2023" name="IMA Fungus">
        <title>Comparative genomic study of the Penicillium genus elucidates a diverse pangenome and 15 lateral gene transfer events.</title>
        <authorList>
            <person name="Petersen C."/>
            <person name="Sorensen T."/>
            <person name="Nielsen M.R."/>
            <person name="Sondergaard T.E."/>
            <person name="Sorensen J.L."/>
            <person name="Fitzpatrick D.A."/>
            <person name="Frisvad J.C."/>
            <person name="Nielsen K.L."/>
        </authorList>
    </citation>
    <scope>NUCLEOTIDE SEQUENCE</scope>
    <source>
        <strain evidence="2">IBT 22155</strain>
    </source>
</reference>
<dbReference type="RefSeq" id="XP_056525622.1">
    <property type="nucleotide sequence ID" value="XM_056663509.1"/>
</dbReference>
<feature type="region of interest" description="Disordered" evidence="1">
    <location>
        <begin position="497"/>
        <end position="542"/>
    </location>
</feature>
<protein>
    <submittedName>
        <fullName evidence="2">Uncharacterized protein</fullName>
    </submittedName>
</protein>
<feature type="region of interest" description="Disordered" evidence="1">
    <location>
        <begin position="714"/>
        <end position="978"/>
    </location>
</feature>
<feature type="compositionally biased region" description="Polar residues" evidence="1">
    <location>
        <begin position="837"/>
        <end position="865"/>
    </location>
</feature>
<feature type="region of interest" description="Disordered" evidence="1">
    <location>
        <begin position="162"/>
        <end position="476"/>
    </location>
</feature>
<feature type="compositionally biased region" description="Polar residues" evidence="1">
    <location>
        <begin position="942"/>
        <end position="955"/>
    </location>
</feature>
<name>A0A9W9HEI1_9EURO</name>
<feature type="compositionally biased region" description="Basic and acidic residues" evidence="1">
    <location>
        <begin position="314"/>
        <end position="323"/>
    </location>
</feature>
<feature type="compositionally biased region" description="Basic and acidic residues" evidence="1">
    <location>
        <begin position="717"/>
        <end position="728"/>
    </location>
</feature>
<sequence length="978" mass="105084">MSESENARRLQSLMMADLGSARREMITTSDEHRQAQVRIGAIESRRQIAPQDQAQLNKWANLHKEVRDTGGMEGLHDIAAGQSHRANLHAMLHPNGTQPKAYINLPMNAPLRVAVVALRGREDVLTFLPLRLYGMLVPHLLLKAGKNTAYKINCRAFSIVKGRPGGAGQHARSATVSPGRGLDPALSRNIDDGDARDRGRGRSRARGRGRGRAHEPIHKEPTPVVPPRAKRPPPSIDFSQRITQPADFMSIVRRVTEPPKSPTQKSNPAQGPVLSGMPEAKVPLSDNKEKKPEKAANLPPKPSVPPVEVSTRPSRADSVEKKASTKGTNVQATKSKTPGPHIGPYPVQTPRSPPSAPVAKGPVSNKPSKAIAAALSPPQQKALGVPVEQLPWKVSPNEEPRKQAGLTPSKKPPPVASGPPAKVSKQIIPASNQKMKGKQSAPPEPLPTVGPSSAGVATVGEGPATSPHSKAKAKATIAQADTVGNMKPFGTSVDPAAAGVAKRKQTAPPQHLLDMDPPSTRFPTIGEIPVTPTRSEAKAIDSPGAAELAGLKFMDRPAETKPARTIDEVISTNLMDRPAVLTPMAQSTSKENVDTYGPQILEELRNLGKVMRPPGTHDVEKIVELKLREMIANEPLVASWAAKRDIVPFEQHRSPPPPSSFGSIMSPPSAEKGQIWDELRDLSKVTRPPGAHDIEKLVESKLRDMMANEPLVTSWAAKRDITPFERHRSPPPPSSSGSNSSRSAEKHQSKPRVPGLSPTRSEDSDIITRLETLQVSGKLAAPLQPQRATNTAPVPSPKPIDVSKRPPTFDAAPPRPREEISKKSLPLHSSIHAGPAPSSTVSGSPKASTNVTHAGRSRASTQTLSPDHPNVRKQQVDKPHGVRVIGPAPYMPTGSLENQPSQQGRIFSMPDFAPLAQPKGQPFSMPDFAPIAQPKGEPRASLENQAPQQARQSFSMPDFAPVAQPKVKTRLPPFEPRK</sequence>
<keyword evidence="3" id="KW-1185">Reference proteome</keyword>
<comment type="caution">
    <text evidence="2">The sequence shown here is derived from an EMBL/GenBank/DDBJ whole genome shotgun (WGS) entry which is preliminary data.</text>
</comment>
<dbReference type="AlphaFoldDB" id="A0A9W9HEI1"/>
<organism evidence="2 3">
    <name type="scientific">Penicillium bovifimosum</name>
    <dbReference type="NCBI Taxonomy" id="126998"/>
    <lineage>
        <taxon>Eukaryota</taxon>
        <taxon>Fungi</taxon>
        <taxon>Dikarya</taxon>
        <taxon>Ascomycota</taxon>
        <taxon>Pezizomycotina</taxon>
        <taxon>Eurotiomycetes</taxon>
        <taxon>Eurotiomycetidae</taxon>
        <taxon>Eurotiales</taxon>
        <taxon>Aspergillaceae</taxon>
        <taxon>Penicillium</taxon>
    </lineage>
</organism>
<feature type="region of interest" description="Disordered" evidence="1">
    <location>
        <begin position="651"/>
        <end position="670"/>
    </location>
</feature>
<feature type="compositionally biased region" description="Polar residues" evidence="1">
    <location>
        <begin position="895"/>
        <end position="905"/>
    </location>
</feature>
<feature type="compositionally biased region" description="Polar residues" evidence="1">
    <location>
        <begin position="325"/>
        <end position="336"/>
    </location>
</feature>
<evidence type="ECO:0000256" key="1">
    <source>
        <dbReference type="SAM" id="MobiDB-lite"/>
    </source>
</evidence>
<evidence type="ECO:0000313" key="3">
    <source>
        <dbReference type="Proteomes" id="UP001149079"/>
    </source>
</evidence>
<accession>A0A9W9HEI1</accession>
<dbReference type="GeneID" id="81402679"/>
<proteinExistence type="predicted"/>
<gene>
    <name evidence="2" type="ORF">N7515_002765</name>
</gene>
<feature type="compositionally biased region" description="Basic residues" evidence="1">
    <location>
        <begin position="201"/>
        <end position="211"/>
    </location>
</feature>
<dbReference type="EMBL" id="JAPQKL010000002">
    <property type="protein sequence ID" value="KAJ5143978.1"/>
    <property type="molecule type" value="Genomic_DNA"/>
</dbReference>
<feature type="compositionally biased region" description="Basic and acidic residues" evidence="1">
    <location>
        <begin position="212"/>
        <end position="221"/>
    </location>
</feature>
<evidence type="ECO:0000313" key="2">
    <source>
        <dbReference type="EMBL" id="KAJ5143978.1"/>
    </source>
</evidence>
<dbReference type="OrthoDB" id="5372553at2759"/>
<dbReference type="Proteomes" id="UP001149079">
    <property type="component" value="Unassembled WGS sequence"/>
</dbReference>
<feature type="compositionally biased region" description="Basic and acidic residues" evidence="1">
    <location>
        <begin position="189"/>
        <end position="200"/>
    </location>
</feature>
<reference evidence="2" key="1">
    <citation type="submission" date="2022-11" db="EMBL/GenBank/DDBJ databases">
        <authorList>
            <person name="Petersen C."/>
        </authorList>
    </citation>
    <scope>NUCLEOTIDE SEQUENCE</scope>
    <source>
        <strain evidence="2">IBT 22155</strain>
    </source>
</reference>